<evidence type="ECO:0000256" key="1">
    <source>
        <dbReference type="SAM" id="MobiDB-lite"/>
    </source>
</evidence>
<evidence type="ECO:0000313" key="3">
    <source>
        <dbReference type="EMBL" id="KAF8435980.1"/>
    </source>
</evidence>
<comment type="caution">
    <text evidence="3">The sequence shown here is derived from an EMBL/GenBank/DDBJ whole genome shotgun (WGS) entry which is preliminary data.</text>
</comment>
<organism evidence="3 4">
    <name type="scientific">Boletus edulis BED1</name>
    <dbReference type="NCBI Taxonomy" id="1328754"/>
    <lineage>
        <taxon>Eukaryota</taxon>
        <taxon>Fungi</taxon>
        <taxon>Dikarya</taxon>
        <taxon>Basidiomycota</taxon>
        <taxon>Agaricomycotina</taxon>
        <taxon>Agaricomycetes</taxon>
        <taxon>Agaricomycetidae</taxon>
        <taxon>Boletales</taxon>
        <taxon>Boletineae</taxon>
        <taxon>Boletaceae</taxon>
        <taxon>Boletoideae</taxon>
        <taxon>Boletus</taxon>
    </lineage>
</organism>
<feature type="region of interest" description="Disordered" evidence="1">
    <location>
        <begin position="23"/>
        <end position="43"/>
    </location>
</feature>
<reference evidence="3" key="1">
    <citation type="submission" date="2019-10" db="EMBL/GenBank/DDBJ databases">
        <authorList>
            <consortium name="DOE Joint Genome Institute"/>
            <person name="Kuo A."/>
            <person name="Miyauchi S."/>
            <person name="Kiss E."/>
            <person name="Drula E."/>
            <person name="Kohler A."/>
            <person name="Sanchez-Garcia M."/>
            <person name="Andreopoulos B."/>
            <person name="Barry K.W."/>
            <person name="Bonito G."/>
            <person name="Buee M."/>
            <person name="Carver A."/>
            <person name="Chen C."/>
            <person name="Cichocki N."/>
            <person name="Clum A."/>
            <person name="Culley D."/>
            <person name="Crous P.W."/>
            <person name="Fauchery L."/>
            <person name="Girlanda M."/>
            <person name="Hayes R."/>
            <person name="Keri Z."/>
            <person name="LaButti K."/>
            <person name="Lipzen A."/>
            <person name="Lombard V."/>
            <person name="Magnuson J."/>
            <person name="Maillard F."/>
            <person name="Morin E."/>
            <person name="Murat C."/>
            <person name="Nolan M."/>
            <person name="Ohm R."/>
            <person name="Pangilinan J."/>
            <person name="Pereira M."/>
            <person name="Perotto S."/>
            <person name="Peter M."/>
            <person name="Riley R."/>
            <person name="Sitrit Y."/>
            <person name="Stielow B."/>
            <person name="Szollosi G."/>
            <person name="Zifcakova L."/>
            <person name="Stursova M."/>
            <person name="Spatafora J.W."/>
            <person name="Tedersoo L."/>
            <person name="Vaario L.-M."/>
            <person name="Yamada A."/>
            <person name="Yan M."/>
            <person name="Wang P."/>
            <person name="Xu J."/>
            <person name="Bruns T."/>
            <person name="Baldrian P."/>
            <person name="Vilgalys R."/>
            <person name="Henrissat B."/>
            <person name="Grigoriev I.V."/>
            <person name="Hibbett D."/>
            <person name="Nagy L.G."/>
            <person name="Martin F.M."/>
        </authorList>
    </citation>
    <scope>NUCLEOTIDE SEQUENCE</scope>
    <source>
        <strain evidence="3">BED1</strain>
    </source>
</reference>
<sequence>MKHLRDVPVEGYKSCLPTYIATSNGPVASNSEHRRHKTSHLPRPIRNSTMERTVTVPRSYSPDLDVALRLYDRLRGLTGPWCAAGRMKLPCIAFRTPPFSPYRTRSDRTHRADTLTFGMVEVKTRDNLSQMNVLYLVHPCLSALLERGDTKSVYSFRMISRYRPHRTQTRPRCFLNRHHYPLPCVRFQWTEKRKHDSSLPVLDSRSGHYCSP</sequence>
<name>A0AAD4BPQ4_BOLED</name>
<dbReference type="EMBL" id="WHUW01000023">
    <property type="protein sequence ID" value="KAF8435980.1"/>
    <property type="molecule type" value="Genomic_DNA"/>
</dbReference>
<gene>
    <name evidence="3" type="ORF">L210DRAFT_2490386</name>
    <name evidence="2" type="ORF">L210DRAFT_2691622</name>
</gene>
<dbReference type="AlphaFoldDB" id="A0AAD4BPQ4"/>
<evidence type="ECO:0000313" key="4">
    <source>
        <dbReference type="Proteomes" id="UP001194468"/>
    </source>
</evidence>
<accession>A0AAD4BPQ4</accession>
<dbReference type="Proteomes" id="UP001194468">
    <property type="component" value="Unassembled WGS sequence"/>
</dbReference>
<reference evidence="3" key="2">
    <citation type="journal article" date="2020" name="Nat. Commun.">
        <title>Large-scale genome sequencing of mycorrhizal fungi provides insights into the early evolution of symbiotic traits.</title>
        <authorList>
            <person name="Miyauchi S."/>
            <person name="Kiss E."/>
            <person name="Kuo A."/>
            <person name="Drula E."/>
            <person name="Kohler A."/>
            <person name="Sanchez-Garcia M."/>
            <person name="Morin E."/>
            <person name="Andreopoulos B."/>
            <person name="Barry K.W."/>
            <person name="Bonito G."/>
            <person name="Buee M."/>
            <person name="Carver A."/>
            <person name="Chen C."/>
            <person name="Cichocki N."/>
            <person name="Clum A."/>
            <person name="Culley D."/>
            <person name="Crous P.W."/>
            <person name="Fauchery L."/>
            <person name="Girlanda M."/>
            <person name="Hayes R.D."/>
            <person name="Keri Z."/>
            <person name="LaButti K."/>
            <person name="Lipzen A."/>
            <person name="Lombard V."/>
            <person name="Magnuson J."/>
            <person name="Maillard F."/>
            <person name="Murat C."/>
            <person name="Nolan M."/>
            <person name="Ohm R.A."/>
            <person name="Pangilinan J."/>
            <person name="Pereira M.F."/>
            <person name="Perotto S."/>
            <person name="Peter M."/>
            <person name="Pfister S."/>
            <person name="Riley R."/>
            <person name="Sitrit Y."/>
            <person name="Stielow J.B."/>
            <person name="Szollosi G."/>
            <person name="Zifcakova L."/>
            <person name="Stursova M."/>
            <person name="Spatafora J.W."/>
            <person name="Tedersoo L."/>
            <person name="Vaario L.M."/>
            <person name="Yamada A."/>
            <person name="Yan M."/>
            <person name="Wang P."/>
            <person name="Xu J."/>
            <person name="Bruns T."/>
            <person name="Baldrian P."/>
            <person name="Vilgalys R."/>
            <person name="Dunand C."/>
            <person name="Henrissat B."/>
            <person name="Grigoriev I.V."/>
            <person name="Hibbett D."/>
            <person name="Nagy L.G."/>
            <person name="Martin F.M."/>
        </authorList>
    </citation>
    <scope>NUCLEOTIDE SEQUENCE</scope>
    <source>
        <strain evidence="3">BED1</strain>
    </source>
</reference>
<dbReference type="EMBL" id="WHUW01000318">
    <property type="protein sequence ID" value="KAF8415521.1"/>
    <property type="molecule type" value="Genomic_DNA"/>
</dbReference>
<evidence type="ECO:0000313" key="2">
    <source>
        <dbReference type="EMBL" id="KAF8415521.1"/>
    </source>
</evidence>
<proteinExistence type="predicted"/>
<keyword evidence="4" id="KW-1185">Reference proteome</keyword>
<protein>
    <submittedName>
        <fullName evidence="3">Uncharacterized protein</fullName>
    </submittedName>
</protein>